<organism evidence="3 4">
    <name type="scientific">Trapa natans</name>
    <name type="common">Water chestnut</name>
    <dbReference type="NCBI Taxonomy" id="22666"/>
    <lineage>
        <taxon>Eukaryota</taxon>
        <taxon>Viridiplantae</taxon>
        <taxon>Streptophyta</taxon>
        <taxon>Embryophyta</taxon>
        <taxon>Tracheophyta</taxon>
        <taxon>Spermatophyta</taxon>
        <taxon>Magnoliopsida</taxon>
        <taxon>eudicotyledons</taxon>
        <taxon>Gunneridae</taxon>
        <taxon>Pentapetalae</taxon>
        <taxon>rosids</taxon>
        <taxon>malvids</taxon>
        <taxon>Myrtales</taxon>
        <taxon>Lythraceae</taxon>
        <taxon>Trapa</taxon>
    </lineage>
</organism>
<dbReference type="PANTHER" id="PTHR33646:SF2">
    <property type="entry name" value="F20H23.8 PROTEIN"/>
    <property type="match status" value="1"/>
</dbReference>
<dbReference type="AlphaFoldDB" id="A0AAN7LNM5"/>
<dbReference type="Pfam" id="PF20705">
    <property type="entry name" value="DUF6821"/>
    <property type="match status" value="1"/>
</dbReference>
<comment type="caution">
    <text evidence="3">The sequence shown here is derived from an EMBL/GenBank/DDBJ whole genome shotgun (WGS) entry which is preliminary data.</text>
</comment>
<keyword evidence="1" id="KW-0472">Membrane</keyword>
<evidence type="ECO:0000313" key="4">
    <source>
        <dbReference type="Proteomes" id="UP001346149"/>
    </source>
</evidence>
<evidence type="ECO:0000259" key="2">
    <source>
        <dbReference type="Pfam" id="PF20705"/>
    </source>
</evidence>
<dbReference type="InterPro" id="IPR049224">
    <property type="entry name" value="DUF6821"/>
</dbReference>
<protein>
    <recommendedName>
        <fullName evidence="2">DUF6821 domain-containing protein</fullName>
    </recommendedName>
</protein>
<dbReference type="Proteomes" id="UP001346149">
    <property type="component" value="Unassembled WGS sequence"/>
</dbReference>
<evidence type="ECO:0000313" key="3">
    <source>
        <dbReference type="EMBL" id="KAK4792133.1"/>
    </source>
</evidence>
<proteinExistence type="predicted"/>
<gene>
    <name evidence="3" type="ORF">SAY86_022568</name>
</gene>
<dbReference type="EMBL" id="JAXQNO010000008">
    <property type="protein sequence ID" value="KAK4792133.1"/>
    <property type="molecule type" value="Genomic_DNA"/>
</dbReference>
<sequence>MDIQEWELLPFDGFLDLQGDGEVKLYSPNRNSQSKTVLDYDYFSCRPSPNSWKLSDPPGNPRVVHNQFVLPVDVQLDPRSVRDPPGPDGGEVKRITTLPADEAAIVQKIEASDMGALAGAEDQGQAQDPAATQVSFKKTKEANEFADMKMDSLLRCGGVRGIVPPMEAFFFEEGKVDDDKMEGSYASTMRGEKGGMIKKGDDPSDGLNIWKWGLCGIGALCSIGVAAAATCCILILGSRQCKENRLKHKIRFQIYTDDKRIKQVVHHATKLNEAISAARGVPVTGAHITFGGYYEGH</sequence>
<keyword evidence="4" id="KW-1185">Reference proteome</keyword>
<dbReference type="InterPro" id="IPR045883">
    <property type="entry name" value="At4g13530-like"/>
</dbReference>
<feature type="domain" description="DUF6821" evidence="2">
    <location>
        <begin position="131"/>
        <end position="296"/>
    </location>
</feature>
<keyword evidence="1" id="KW-0812">Transmembrane</keyword>
<dbReference type="PANTHER" id="PTHR33646">
    <property type="entry name" value="GB|AAF00631.1"/>
    <property type="match status" value="1"/>
</dbReference>
<name>A0AAN7LNM5_TRANT</name>
<evidence type="ECO:0000256" key="1">
    <source>
        <dbReference type="SAM" id="Phobius"/>
    </source>
</evidence>
<keyword evidence="1" id="KW-1133">Transmembrane helix</keyword>
<accession>A0AAN7LNM5</accession>
<reference evidence="3 4" key="1">
    <citation type="journal article" date="2023" name="Hortic Res">
        <title>Pangenome of water caltrop reveals structural variations and asymmetric subgenome divergence after allopolyploidization.</title>
        <authorList>
            <person name="Zhang X."/>
            <person name="Chen Y."/>
            <person name="Wang L."/>
            <person name="Yuan Y."/>
            <person name="Fang M."/>
            <person name="Shi L."/>
            <person name="Lu R."/>
            <person name="Comes H.P."/>
            <person name="Ma Y."/>
            <person name="Chen Y."/>
            <person name="Huang G."/>
            <person name="Zhou Y."/>
            <person name="Zheng Z."/>
            <person name="Qiu Y."/>
        </authorList>
    </citation>
    <scope>NUCLEOTIDE SEQUENCE [LARGE SCALE GENOMIC DNA]</scope>
    <source>
        <strain evidence="3">F231</strain>
    </source>
</reference>
<feature type="transmembrane region" description="Helical" evidence="1">
    <location>
        <begin position="209"/>
        <end position="237"/>
    </location>
</feature>